<dbReference type="KEGG" id="lact:D7I46_06165"/>
<sequence>MNNDYILPIGSIVHLKDGNIDLMITSRAQLFNDKGRLGYFDYAAVFYPTGVTEENKFVFFNREDIQAVIFEGYRNEEEKHFSRHYDEEILKVPYPKLGVNSERGVGTKTAQTDDLSTKFGL</sequence>
<dbReference type="Proteomes" id="UP000269374">
    <property type="component" value="Chromosome"/>
</dbReference>
<evidence type="ECO:0000313" key="1">
    <source>
        <dbReference type="EMBL" id="AYG01938.1"/>
    </source>
</evidence>
<dbReference type="Pfam" id="PF13780">
    <property type="entry name" value="DUF4176"/>
    <property type="match status" value="1"/>
</dbReference>
<name>A0A387BH25_9LACT</name>
<proteinExistence type="predicted"/>
<accession>A0A387BH25</accession>
<reference evidence="1 2" key="1">
    <citation type="submission" date="2018-09" db="EMBL/GenBank/DDBJ databases">
        <title>Genome sequencing of strain 1JSPR-7.</title>
        <authorList>
            <person name="Heo J."/>
            <person name="Kim S.-J."/>
            <person name="Kwon S.-W."/>
        </authorList>
    </citation>
    <scope>NUCLEOTIDE SEQUENCE [LARGE SCALE GENOMIC DNA]</scope>
    <source>
        <strain evidence="1 2">1JSPR-7</strain>
    </source>
</reference>
<evidence type="ECO:0000313" key="2">
    <source>
        <dbReference type="Proteomes" id="UP000269374"/>
    </source>
</evidence>
<dbReference type="OrthoDB" id="5124454at2"/>
<gene>
    <name evidence="1" type="ORF">D7I46_06165</name>
</gene>
<dbReference type="AlphaFoldDB" id="A0A387BH25"/>
<organism evidence="1 2">
    <name type="scientific">Lactococcus allomyrinae</name>
    <dbReference type="NCBI Taxonomy" id="2419773"/>
    <lineage>
        <taxon>Bacteria</taxon>
        <taxon>Bacillati</taxon>
        <taxon>Bacillota</taxon>
        <taxon>Bacilli</taxon>
        <taxon>Lactobacillales</taxon>
        <taxon>Streptococcaceae</taxon>
        <taxon>Lactococcus</taxon>
    </lineage>
</organism>
<protein>
    <submittedName>
        <fullName evidence="1">DUF4176 domain-containing protein</fullName>
    </submittedName>
</protein>
<dbReference type="InterPro" id="IPR025233">
    <property type="entry name" value="DUF4176"/>
</dbReference>
<keyword evidence="2" id="KW-1185">Reference proteome</keyword>
<dbReference type="EMBL" id="CP032627">
    <property type="protein sequence ID" value="AYG01938.1"/>
    <property type="molecule type" value="Genomic_DNA"/>
</dbReference>
<dbReference type="RefSeq" id="WP_120773307.1">
    <property type="nucleotide sequence ID" value="NZ_CP032627.1"/>
</dbReference>